<name>A0ABU2WMA8_9GAMM</name>
<keyword evidence="1" id="KW-0813">Transport</keyword>
<evidence type="ECO:0000256" key="3">
    <source>
        <dbReference type="ARBA" id="ARBA00022840"/>
    </source>
</evidence>
<dbReference type="Gene3D" id="3.40.50.300">
    <property type="entry name" value="P-loop containing nucleotide triphosphate hydrolases"/>
    <property type="match status" value="1"/>
</dbReference>
<dbReference type="InterPro" id="IPR050763">
    <property type="entry name" value="ABC_transporter_ATP-binding"/>
</dbReference>
<dbReference type="RefSeq" id="WP_311366421.1">
    <property type="nucleotide sequence ID" value="NZ_JAVRIC010000032.1"/>
</dbReference>
<protein>
    <submittedName>
        <fullName evidence="4">Uncharacterized protein</fullName>
    </submittedName>
</protein>
<proteinExistence type="predicted"/>
<keyword evidence="5" id="KW-1185">Reference proteome</keyword>
<dbReference type="InterPro" id="IPR027417">
    <property type="entry name" value="P-loop_NTPase"/>
</dbReference>
<reference evidence="4 5" key="1">
    <citation type="submission" date="2023-09" db="EMBL/GenBank/DDBJ databases">
        <authorList>
            <person name="Rey-Velasco X."/>
        </authorList>
    </citation>
    <scope>NUCLEOTIDE SEQUENCE [LARGE SCALE GENOMIC DNA]</scope>
    <source>
        <strain evidence="4 5">W345</strain>
    </source>
</reference>
<evidence type="ECO:0000313" key="4">
    <source>
        <dbReference type="EMBL" id="MDT0499010.1"/>
    </source>
</evidence>
<dbReference type="PANTHER" id="PTHR42711:SF19">
    <property type="entry name" value="DOXORUBICIN RESISTANCE ATP-BINDING PROTEIN DRRA"/>
    <property type="match status" value="1"/>
</dbReference>
<keyword evidence="3" id="KW-0067">ATP-binding</keyword>
<evidence type="ECO:0000256" key="1">
    <source>
        <dbReference type="ARBA" id="ARBA00022448"/>
    </source>
</evidence>
<organism evidence="4 5">
    <name type="scientific">Banduia mediterranea</name>
    <dbReference type="NCBI Taxonomy" id="3075609"/>
    <lineage>
        <taxon>Bacteria</taxon>
        <taxon>Pseudomonadati</taxon>
        <taxon>Pseudomonadota</taxon>
        <taxon>Gammaproteobacteria</taxon>
        <taxon>Nevskiales</taxon>
        <taxon>Algiphilaceae</taxon>
        <taxon>Banduia</taxon>
    </lineage>
</organism>
<dbReference type="PANTHER" id="PTHR42711">
    <property type="entry name" value="ABC TRANSPORTER ATP-BINDING PROTEIN"/>
    <property type="match status" value="1"/>
</dbReference>
<gene>
    <name evidence="4" type="ORF">RM530_16835</name>
</gene>
<sequence>MPTDAAIETQGLLKHFGSTRAVDGIALQVQRGSSYGVLGANGAGRTTAVRMQATPLLIRLAAANIEASGFSLGQPSLDEVFFALTGQPATAEDNDVSEPA</sequence>
<keyword evidence="2" id="KW-0547">Nucleotide-binding</keyword>
<dbReference type="EMBL" id="JAVRIC010000032">
    <property type="protein sequence ID" value="MDT0499010.1"/>
    <property type="molecule type" value="Genomic_DNA"/>
</dbReference>
<dbReference type="SUPFAM" id="SSF52540">
    <property type="entry name" value="P-loop containing nucleoside triphosphate hydrolases"/>
    <property type="match status" value="1"/>
</dbReference>
<evidence type="ECO:0000256" key="2">
    <source>
        <dbReference type="ARBA" id="ARBA00022741"/>
    </source>
</evidence>
<accession>A0ABU2WMA8</accession>
<evidence type="ECO:0000313" key="5">
    <source>
        <dbReference type="Proteomes" id="UP001254608"/>
    </source>
</evidence>
<comment type="caution">
    <text evidence="4">The sequence shown here is derived from an EMBL/GenBank/DDBJ whole genome shotgun (WGS) entry which is preliminary data.</text>
</comment>
<dbReference type="Proteomes" id="UP001254608">
    <property type="component" value="Unassembled WGS sequence"/>
</dbReference>